<dbReference type="OrthoDB" id="9782305at2"/>
<feature type="transmembrane region" description="Helical" evidence="8">
    <location>
        <begin position="314"/>
        <end position="336"/>
    </location>
</feature>
<evidence type="ECO:0000256" key="6">
    <source>
        <dbReference type="ARBA" id="ARBA00022989"/>
    </source>
</evidence>
<evidence type="ECO:0000256" key="8">
    <source>
        <dbReference type="SAM" id="Phobius"/>
    </source>
</evidence>
<keyword evidence="4" id="KW-1003">Cell membrane</keyword>
<comment type="similarity">
    <text evidence="2">Belongs to the binding-protein-dependent transport system permease family. FecCD subfamily.</text>
</comment>
<evidence type="ECO:0000256" key="2">
    <source>
        <dbReference type="ARBA" id="ARBA00007935"/>
    </source>
</evidence>
<evidence type="ECO:0000256" key="4">
    <source>
        <dbReference type="ARBA" id="ARBA00022475"/>
    </source>
</evidence>
<proteinExistence type="inferred from homology"/>
<name>A0A2A3YHI5_9MICO</name>
<comment type="subcellular location">
    <subcellularLocation>
        <location evidence="1">Cell membrane</location>
        <topology evidence="1">Multi-pass membrane protein</topology>
    </subcellularLocation>
</comment>
<dbReference type="GO" id="GO:0033214">
    <property type="term" value="P:siderophore-iron import into cell"/>
    <property type="evidence" value="ECO:0007669"/>
    <property type="project" value="TreeGrafter"/>
</dbReference>
<organism evidence="9 10">
    <name type="scientific">Brachybacterium alimentarium</name>
    <dbReference type="NCBI Taxonomy" id="47845"/>
    <lineage>
        <taxon>Bacteria</taxon>
        <taxon>Bacillati</taxon>
        <taxon>Actinomycetota</taxon>
        <taxon>Actinomycetes</taxon>
        <taxon>Micrococcales</taxon>
        <taxon>Dermabacteraceae</taxon>
        <taxon>Brachybacterium</taxon>
    </lineage>
</organism>
<dbReference type="AlphaFoldDB" id="A0A2A3YHI5"/>
<reference evidence="9 10" key="1">
    <citation type="journal article" date="2017" name="Elife">
        <title>Extensive horizontal gene transfer in cheese-associated bacteria.</title>
        <authorList>
            <person name="Bonham K.S."/>
            <person name="Wolfe B.E."/>
            <person name="Dutton R.J."/>
        </authorList>
    </citation>
    <scope>NUCLEOTIDE SEQUENCE [LARGE SCALE GENOMIC DNA]</scope>
    <source>
        <strain evidence="9 10">341_9</strain>
    </source>
</reference>
<evidence type="ECO:0000256" key="5">
    <source>
        <dbReference type="ARBA" id="ARBA00022692"/>
    </source>
</evidence>
<dbReference type="GO" id="GO:0022857">
    <property type="term" value="F:transmembrane transporter activity"/>
    <property type="evidence" value="ECO:0007669"/>
    <property type="project" value="InterPro"/>
</dbReference>
<gene>
    <name evidence="9" type="ORF">CIK66_12715</name>
</gene>
<keyword evidence="3" id="KW-0813">Transport</keyword>
<feature type="transmembrane region" description="Helical" evidence="8">
    <location>
        <begin position="24"/>
        <end position="45"/>
    </location>
</feature>
<protein>
    <recommendedName>
        <fullName evidence="11">Fe(3+)-siderophore ABC transporter permease</fullName>
    </recommendedName>
</protein>
<dbReference type="FunFam" id="1.10.3470.10:FF:000001">
    <property type="entry name" value="Vitamin B12 ABC transporter permease BtuC"/>
    <property type="match status" value="1"/>
</dbReference>
<evidence type="ECO:0008006" key="11">
    <source>
        <dbReference type="Google" id="ProtNLM"/>
    </source>
</evidence>
<evidence type="ECO:0000256" key="7">
    <source>
        <dbReference type="ARBA" id="ARBA00023136"/>
    </source>
</evidence>
<feature type="transmembrane region" description="Helical" evidence="8">
    <location>
        <begin position="342"/>
        <end position="360"/>
    </location>
</feature>
<sequence length="368" mass="37343">MVTGRSPLAPPRSRTGASALRPRLAAATLLALCALLLFSAASLYVGSRLVSPTAVSRILVDALTHLGSDQTSLQRAAALDLPVQDYSAVVDLRLPRTVIALAAGAALGLAGALMQVLTRNPLAEPGILGVNAGAAFAVVLVIVLLGVSSPALFVGASLLGALIATLGVFMIGTLGAGVITPERLTLAGVALGAVLAGLTSAFRLSNPREYSILLLWESGDLSQRGWETALPALPVAALGLVLAIALAGPMNALSLGDDMAASLGADVHRTRLLLVLTITLLAGSATALAGPIVFLGLMAPHVARWVVGPDQTRLLPLAALLSAAIMVLADVLARVVVWPGEVPVGVVSALIGAPVLILLVRRRRASGL</sequence>
<dbReference type="Pfam" id="PF01032">
    <property type="entry name" value="FecCD"/>
    <property type="match status" value="1"/>
</dbReference>
<dbReference type="GO" id="GO:0005886">
    <property type="term" value="C:plasma membrane"/>
    <property type="evidence" value="ECO:0007669"/>
    <property type="project" value="UniProtKB-SubCell"/>
</dbReference>
<dbReference type="EMBL" id="NRGR01000020">
    <property type="protein sequence ID" value="PCC38783.1"/>
    <property type="molecule type" value="Genomic_DNA"/>
</dbReference>
<keyword evidence="5 8" id="KW-0812">Transmembrane</keyword>
<feature type="transmembrane region" description="Helical" evidence="8">
    <location>
        <begin position="232"/>
        <end position="252"/>
    </location>
</feature>
<evidence type="ECO:0000256" key="1">
    <source>
        <dbReference type="ARBA" id="ARBA00004651"/>
    </source>
</evidence>
<keyword evidence="6 8" id="KW-1133">Transmembrane helix</keyword>
<keyword evidence="10" id="KW-1185">Reference proteome</keyword>
<feature type="transmembrane region" description="Helical" evidence="8">
    <location>
        <begin position="152"/>
        <end position="178"/>
    </location>
</feature>
<dbReference type="PANTHER" id="PTHR30472:SF1">
    <property type="entry name" value="FE(3+) DICITRATE TRANSPORT SYSTEM PERMEASE PROTEIN FECC-RELATED"/>
    <property type="match status" value="1"/>
</dbReference>
<accession>A0A2A3YHI5</accession>
<dbReference type="PANTHER" id="PTHR30472">
    <property type="entry name" value="FERRIC ENTEROBACTIN TRANSPORT SYSTEM PERMEASE PROTEIN"/>
    <property type="match status" value="1"/>
</dbReference>
<dbReference type="SUPFAM" id="SSF81345">
    <property type="entry name" value="ABC transporter involved in vitamin B12 uptake, BtuC"/>
    <property type="match status" value="1"/>
</dbReference>
<evidence type="ECO:0000313" key="9">
    <source>
        <dbReference type="EMBL" id="PCC38783.1"/>
    </source>
</evidence>
<feature type="transmembrane region" description="Helical" evidence="8">
    <location>
        <begin position="272"/>
        <end position="302"/>
    </location>
</feature>
<evidence type="ECO:0000313" key="10">
    <source>
        <dbReference type="Proteomes" id="UP000218598"/>
    </source>
</evidence>
<evidence type="ECO:0000256" key="3">
    <source>
        <dbReference type="ARBA" id="ARBA00022448"/>
    </source>
</evidence>
<feature type="transmembrane region" description="Helical" evidence="8">
    <location>
        <begin position="184"/>
        <end position="204"/>
    </location>
</feature>
<feature type="transmembrane region" description="Helical" evidence="8">
    <location>
        <begin position="126"/>
        <end position="145"/>
    </location>
</feature>
<keyword evidence="7 8" id="KW-0472">Membrane</keyword>
<comment type="caution">
    <text evidence="9">The sequence shown here is derived from an EMBL/GenBank/DDBJ whole genome shotgun (WGS) entry which is preliminary data.</text>
</comment>
<dbReference type="Proteomes" id="UP000218598">
    <property type="component" value="Unassembled WGS sequence"/>
</dbReference>
<dbReference type="Gene3D" id="1.10.3470.10">
    <property type="entry name" value="ABC transporter involved in vitamin B12 uptake, BtuC"/>
    <property type="match status" value="1"/>
</dbReference>
<feature type="transmembrane region" description="Helical" evidence="8">
    <location>
        <begin position="97"/>
        <end position="114"/>
    </location>
</feature>
<dbReference type="InterPro" id="IPR037294">
    <property type="entry name" value="ABC_BtuC-like"/>
</dbReference>
<dbReference type="CDD" id="cd06550">
    <property type="entry name" value="TM_ABC_iron-siderophores_like"/>
    <property type="match status" value="1"/>
</dbReference>
<dbReference type="InterPro" id="IPR000522">
    <property type="entry name" value="ABC_transptr_permease_BtuC"/>
</dbReference>